<dbReference type="OrthoDB" id="794310at2"/>
<proteinExistence type="predicted"/>
<dbReference type="STRING" id="475255.SAMN04488101_10569"/>
<reference evidence="1 2" key="1">
    <citation type="submission" date="2017-04" db="EMBL/GenBank/DDBJ databases">
        <authorList>
            <person name="Afonso C.L."/>
            <person name="Miller P.J."/>
            <person name="Scott M.A."/>
            <person name="Spackman E."/>
            <person name="Goraichik I."/>
            <person name="Dimitrov K.M."/>
            <person name="Suarez D.L."/>
            <person name="Swayne D.E."/>
        </authorList>
    </citation>
    <scope>NUCLEOTIDE SEQUENCE [LARGE SCALE GENOMIC DNA]</scope>
    <source>
        <strain evidence="1 2">DSM 19625</strain>
    </source>
</reference>
<name>A0A1W2CY05_9SPHI</name>
<dbReference type="RefSeq" id="WP_084289418.1">
    <property type="nucleotide sequence ID" value="NZ_FWYB01000005.1"/>
</dbReference>
<dbReference type="EMBL" id="FWYB01000005">
    <property type="protein sequence ID" value="SMC90103.1"/>
    <property type="molecule type" value="Genomic_DNA"/>
</dbReference>
<evidence type="ECO:0000313" key="2">
    <source>
        <dbReference type="Proteomes" id="UP000192678"/>
    </source>
</evidence>
<gene>
    <name evidence="1" type="ORF">SAMN04488101_10569</name>
</gene>
<dbReference type="Proteomes" id="UP000192678">
    <property type="component" value="Unassembled WGS sequence"/>
</dbReference>
<organism evidence="1 2">
    <name type="scientific">Pedobacter nyackensis</name>
    <dbReference type="NCBI Taxonomy" id="475255"/>
    <lineage>
        <taxon>Bacteria</taxon>
        <taxon>Pseudomonadati</taxon>
        <taxon>Bacteroidota</taxon>
        <taxon>Sphingobacteriia</taxon>
        <taxon>Sphingobacteriales</taxon>
        <taxon>Sphingobacteriaceae</taxon>
        <taxon>Pedobacter</taxon>
    </lineage>
</organism>
<accession>A0A1W2CY05</accession>
<dbReference type="AlphaFoldDB" id="A0A1W2CY05"/>
<evidence type="ECO:0000313" key="1">
    <source>
        <dbReference type="EMBL" id="SMC90103.1"/>
    </source>
</evidence>
<sequence>MSFLNAVINKVKDEALREQLQERVDIIEHKIKFMDKVPVACLNANNEFNYMLEAVILAAGGILHDFPNTAKVVIYLEKGTSMLELMGVVPALLDKSWPAVEYNRVYLMNGQDLDSTDAEDLVNALEDIAEMLYPGFFVFGNEGIDWLSFKTQ</sequence>
<keyword evidence="2" id="KW-1185">Reference proteome</keyword>
<protein>
    <submittedName>
        <fullName evidence="1">Iron complex transport system substrate-binding protein</fullName>
    </submittedName>
</protein>